<proteinExistence type="predicted"/>
<dbReference type="PANTHER" id="PTHR43877:SF2">
    <property type="entry name" value="AMINOALKYLPHOSPHONATE N-ACETYLTRANSFERASE-RELATED"/>
    <property type="match status" value="1"/>
</dbReference>
<organism evidence="4 5">
    <name type="scientific">Litorivicinus lipolyticus</name>
    <dbReference type="NCBI Taxonomy" id="418701"/>
    <lineage>
        <taxon>Bacteria</taxon>
        <taxon>Pseudomonadati</taxon>
        <taxon>Pseudomonadota</taxon>
        <taxon>Gammaproteobacteria</taxon>
        <taxon>Oceanospirillales</taxon>
        <taxon>Litorivicinaceae</taxon>
        <taxon>Litorivicinus</taxon>
    </lineage>
</organism>
<gene>
    <name evidence="4" type="ORF">GH975_05330</name>
</gene>
<dbReference type="InterPro" id="IPR050832">
    <property type="entry name" value="Bact_Acetyltransf"/>
</dbReference>
<dbReference type="EMBL" id="CP045871">
    <property type="protein sequence ID" value="QGG80030.1"/>
    <property type="molecule type" value="Genomic_DNA"/>
</dbReference>
<dbReference type="GO" id="GO:0016747">
    <property type="term" value="F:acyltransferase activity, transferring groups other than amino-acyl groups"/>
    <property type="evidence" value="ECO:0007669"/>
    <property type="project" value="InterPro"/>
</dbReference>
<dbReference type="Gene3D" id="3.40.630.30">
    <property type="match status" value="1"/>
</dbReference>
<dbReference type="SUPFAM" id="SSF55729">
    <property type="entry name" value="Acyl-CoA N-acyltransferases (Nat)"/>
    <property type="match status" value="1"/>
</dbReference>
<dbReference type="InterPro" id="IPR016181">
    <property type="entry name" value="Acyl_CoA_acyltransferase"/>
</dbReference>
<dbReference type="InterPro" id="IPR000182">
    <property type="entry name" value="GNAT_dom"/>
</dbReference>
<sequence length="154" mass="17699">MPAIHIRRANHDDLAAVVAGNINMAQETEGLSLDPVRVSAGVGHLIEHPELGHYWLAFCGQTFAGQCMITTEWSDWRNQPMWWFQSVYVVPSLRRRGVFSALYQHVATEAQTQGVRDLRLYVERQNQPAQATYRQLGMQHSHYDMFETVLRSED</sequence>
<protein>
    <submittedName>
        <fullName evidence="4">GNAT family N-acetyltransferase</fullName>
    </submittedName>
</protein>
<accession>A0A5Q2QDU8</accession>
<keyword evidence="2" id="KW-0012">Acyltransferase</keyword>
<dbReference type="OrthoDB" id="7678938at2"/>
<name>A0A5Q2QDU8_9GAMM</name>
<evidence type="ECO:0000256" key="2">
    <source>
        <dbReference type="ARBA" id="ARBA00023315"/>
    </source>
</evidence>
<keyword evidence="5" id="KW-1185">Reference proteome</keyword>
<evidence type="ECO:0000313" key="4">
    <source>
        <dbReference type="EMBL" id="QGG80030.1"/>
    </source>
</evidence>
<dbReference type="PANTHER" id="PTHR43877">
    <property type="entry name" value="AMINOALKYLPHOSPHONATE N-ACETYLTRANSFERASE-RELATED-RELATED"/>
    <property type="match status" value="1"/>
</dbReference>
<feature type="domain" description="N-acetyltransferase" evidence="3">
    <location>
        <begin position="4"/>
        <end position="154"/>
    </location>
</feature>
<dbReference type="Pfam" id="PF00583">
    <property type="entry name" value="Acetyltransf_1"/>
    <property type="match status" value="1"/>
</dbReference>
<dbReference type="PROSITE" id="PS51186">
    <property type="entry name" value="GNAT"/>
    <property type="match status" value="1"/>
</dbReference>
<evidence type="ECO:0000256" key="1">
    <source>
        <dbReference type="ARBA" id="ARBA00022679"/>
    </source>
</evidence>
<dbReference type="AlphaFoldDB" id="A0A5Q2QDU8"/>
<keyword evidence="1 4" id="KW-0808">Transferase</keyword>
<evidence type="ECO:0000313" key="5">
    <source>
        <dbReference type="Proteomes" id="UP000388235"/>
    </source>
</evidence>
<dbReference type="RefSeq" id="WP_153713534.1">
    <property type="nucleotide sequence ID" value="NZ_CP045871.1"/>
</dbReference>
<dbReference type="Proteomes" id="UP000388235">
    <property type="component" value="Chromosome"/>
</dbReference>
<dbReference type="KEGG" id="llp:GH975_05330"/>
<evidence type="ECO:0000259" key="3">
    <source>
        <dbReference type="PROSITE" id="PS51186"/>
    </source>
</evidence>
<reference evidence="4 5" key="1">
    <citation type="submission" date="2019-11" db="EMBL/GenBank/DDBJ databases">
        <authorList>
            <person name="Khan S.A."/>
            <person name="Jeon C.O."/>
            <person name="Chun B.H."/>
        </authorList>
    </citation>
    <scope>NUCLEOTIDE SEQUENCE [LARGE SCALE GENOMIC DNA]</scope>
    <source>
        <strain evidence="4 5">IMCC 1097</strain>
    </source>
</reference>
<dbReference type="CDD" id="cd04301">
    <property type="entry name" value="NAT_SF"/>
    <property type="match status" value="1"/>
</dbReference>